<feature type="transmembrane region" description="Helical" evidence="9">
    <location>
        <begin position="23"/>
        <end position="48"/>
    </location>
</feature>
<evidence type="ECO:0000256" key="4">
    <source>
        <dbReference type="ARBA" id="ARBA00022722"/>
    </source>
</evidence>
<keyword evidence="9" id="KW-0812">Transmembrane</keyword>
<feature type="compositionally biased region" description="Polar residues" evidence="8">
    <location>
        <begin position="585"/>
        <end position="597"/>
    </location>
</feature>
<evidence type="ECO:0000256" key="3">
    <source>
        <dbReference type="ARBA" id="ARBA00006958"/>
    </source>
</evidence>
<keyword evidence="7" id="KW-0539">Nucleus</keyword>
<comment type="cofactor">
    <cofactor evidence="1">
        <name>a divalent metal cation</name>
        <dbReference type="ChEBI" id="CHEBI:60240"/>
    </cofactor>
</comment>
<keyword evidence="4" id="KW-0540">Nuclease</keyword>
<dbReference type="GO" id="GO:0016787">
    <property type="term" value="F:hydrolase activity"/>
    <property type="evidence" value="ECO:0007669"/>
    <property type="project" value="UniProtKB-KW"/>
</dbReference>
<organism evidence="13 14">
    <name type="scientific">Lithocarpus litseifolius</name>
    <dbReference type="NCBI Taxonomy" id="425828"/>
    <lineage>
        <taxon>Eukaryota</taxon>
        <taxon>Viridiplantae</taxon>
        <taxon>Streptophyta</taxon>
        <taxon>Embryophyta</taxon>
        <taxon>Tracheophyta</taxon>
        <taxon>Spermatophyta</taxon>
        <taxon>Magnoliopsida</taxon>
        <taxon>eudicotyledons</taxon>
        <taxon>Gunneridae</taxon>
        <taxon>Pentapetalae</taxon>
        <taxon>rosids</taxon>
        <taxon>fabids</taxon>
        <taxon>Fagales</taxon>
        <taxon>Fagaceae</taxon>
        <taxon>Lithocarpus</taxon>
    </lineage>
</organism>
<protein>
    <submittedName>
        <fullName evidence="13">Uncharacterized protein</fullName>
    </submittedName>
</protein>
<dbReference type="GO" id="GO:0005634">
    <property type="term" value="C:nucleus"/>
    <property type="evidence" value="ECO:0007669"/>
    <property type="project" value="UniProtKB-SubCell"/>
</dbReference>
<evidence type="ECO:0000259" key="12">
    <source>
        <dbReference type="Pfam" id="PF26138"/>
    </source>
</evidence>
<feature type="domain" description="DDE Tnp4" evidence="11">
    <location>
        <begin position="190"/>
        <end position="350"/>
    </location>
</feature>
<evidence type="ECO:0000259" key="11">
    <source>
        <dbReference type="Pfam" id="PF13359"/>
    </source>
</evidence>
<feature type="compositionally biased region" description="Acidic residues" evidence="8">
    <location>
        <begin position="575"/>
        <end position="584"/>
    </location>
</feature>
<dbReference type="PANTHER" id="PTHR22930">
    <property type="match status" value="1"/>
</dbReference>
<comment type="caution">
    <text evidence="13">The sequence shown here is derived from an EMBL/GenBank/DDBJ whole genome shotgun (WGS) entry which is preliminary data.</text>
</comment>
<dbReference type="Pfam" id="PF12776">
    <property type="entry name" value="Myb_DNA-bind_3"/>
    <property type="match status" value="1"/>
</dbReference>
<proteinExistence type="inferred from homology"/>
<dbReference type="AlphaFoldDB" id="A0AAW2DIZ0"/>
<reference evidence="13 14" key="1">
    <citation type="submission" date="2024-01" db="EMBL/GenBank/DDBJ databases">
        <title>A telomere-to-telomere, gap-free genome of sweet tea (Lithocarpus litseifolius).</title>
        <authorList>
            <person name="Zhou J."/>
        </authorList>
    </citation>
    <scope>NUCLEOTIDE SEQUENCE [LARGE SCALE GENOMIC DNA]</scope>
    <source>
        <strain evidence="13">Zhou-2022a</strain>
        <tissue evidence="13">Leaf</tissue>
    </source>
</reference>
<dbReference type="InterPro" id="IPR024752">
    <property type="entry name" value="Myb/SANT-like_dom"/>
</dbReference>
<feature type="domain" description="Myb/SANT-like" evidence="10">
    <location>
        <begin position="422"/>
        <end position="522"/>
    </location>
</feature>
<keyword evidence="14" id="KW-1185">Reference proteome</keyword>
<evidence type="ECO:0000256" key="9">
    <source>
        <dbReference type="SAM" id="Phobius"/>
    </source>
</evidence>
<evidence type="ECO:0000313" key="13">
    <source>
        <dbReference type="EMBL" id="KAL0010627.1"/>
    </source>
</evidence>
<evidence type="ECO:0000256" key="5">
    <source>
        <dbReference type="ARBA" id="ARBA00022723"/>
    </source>
</evidence>
<dbReference type="InterPro" id="IPR027806">
    <property type="entry name" value="HARBI1_dom"/>
</dbReference>
<dbReference type="GO" id="GO:0046872">
    <property type="term" value="F:metal ion binding"/>
    <property type="evidence" value="ECO:0007669"/>
    <property type="project" value="UniProtKB-KW"/>
</dbReference>
<feature type="domain" description="DUF8040" evidence="12">
    <location>
        <begin position="72"/>
        <end position="158"/>
    </location>
</feature>
<dbReference type="PANTHER" id="PTHR22930:SF293">
    <property type="entry name" value="PROTEIN ALP1-LIKE"/>
    <property type="match status" value="1"/>
</dbReference>
<keyword evidence="5" id="KW-0479">Metal-binding</keyword>
<sequence>MLLFAVMARLSLATRNRIKKRKLVLVVMFWLDMLHIVSMFFQLLCFIVEYRVRKRSLKATYGHDFHSRRGEIHRLCYESDETCINQLRMNRNAFTRLCGMLERIGGLKDTKHMLVDEQVAMFLHTLAHHEKNRVIKHHFRRSGETVSRYFNDVLHAIIRLQGELFKKPEPVPENSSDERWKWFKNCLGALDGTYIRVRVPLEDKPRYRNRKGEIATNVLGVCSQDMQFIYVLPGWEGSAADGRVLRNAISRRNGLRVPHGYYYLVDAGYTNGEGFLAPYRGQRYHLNDWRDGQQPRTPEEFFNMKHSSARNVIERCFGLLKIRWAILRSPSFFPIKTQNRIIMACCLLHNFIRRVMAVDPVEEELDNDEQLAEEINGDPITHIETSNEWSAWRTNLANEMFNSIWRDMETTVLDSQDPSKRKWTPAEDIKLVEALVEYHHEKEGSPENKFKPGYLKILEGKISTKLPNAGLRAKPHIESRLRTLKREFQVIHEMLTGPNTSGFGWDTMRKCVTAENDVWDAYVQSHKGAAACRNKSFPHYEDLCIVYAKDHATGKDAQAPADVVEELEAKKNDDNLDDIPEDVDCTQTPTPGSNGEEQNARKKKRRIQSGEDNMVEAMKEVTIILATQLKDASDNLSKAVIGVVAAESRSKINDELLKLPGLTTKERHKATKLIACQHELIDVFLSMLDVEKEEWVKGLINGDF</sequence>
<evidence type="ECO:0000256" key="2">
    <source>
        <dbReference type="ARBA" id="ARBA00004123"/>
    </source>
</evidence>
<dbReference type="Pfam" id="PF13359">
    <property type="entry name" value="DDE_Tnp_4"/>
    <property type="match status" value="1"/>
</dbReference>
<accession>A0AAW2DIZ0</accession>
<evidence type="ECO:0000256" key="6">
    <source>
        <dbReference type="ARBA" id="ARBA00022801"/>
    </source>
</evidence>
<evidence type="ECO:0000256" key="7">
    <source>
        <dbReference type="ARBA" id="ARBA00023242"/>
    </source>
</evidence>
<feature type="region of interest" description="Disordered" evidence="8">
    <location>
        <begin position="572"/>
        <end position="611"/>
    </location>
</feature>
<keyword evidence="9" id="KW-1133">Transmembrane helix</keyword>
<evidence type="ECO:0000256" key="1">
    <source>
        <dbReference type="ARBA" id="ARBA00001968"/>
    </source>
</evidence>
<dbReference type="Proteomes" id="UP001459277">
    <property type="component" value="Unassembled WGS sequence"/>
</dbReference>
<keyword evidence="9" id="KW-0472">Membrane</keyword>
<dbReference type="InterPro" id="IPR045249">
    <property type="entry name" value="HARBI1-like"/>
</dbReference>
<comment type="similarity">
    <text evidence="3">Belongs to the HARBI1 family.</text>
</comment>
<keyword evidence="6" id="KW-0378">Hydrolase</keyword>
<name>A0AAW2DIZ0_9ROSI</name>
<evidence type="ECO:0000259" key="10">
    <source>
        <dbReference type="Pfam" id="PF12776"/>
    </source>
</evidence>
<gene>
    <name evidence="13" type="ORF">SO802_005735</name>
</gene>
<dbReference type="Pfam" id="PF26138">
    <property type="entry name" value="DUF8040"/>
    <property type="match status" value="1"/>
</dbReference>
<dbReference type="GO" id="GO:0004518">
    <property type="term" value="F:nuclease activity"/>
    <property type="evidence" value="ECO:0007669"/>
    <property type="project" value="UniProtKB-KW"/>
</dbReference>
<dbReference type="InterPro" id="IPR058353">
    <property type="entry name" value="DUF8040"/>
</dbReference>
<comment type="subcellular location">
    <subcellularLocation>
        <location evidence="2">Nucleus</location>
    </subcellularLocation>
</comment>
<dbReference type="EMBL" id="JAZDWU010000002">
    <property type="protein sequence ID" value="KAL0010627.1"/>
    <property type="molecule type" value="Genomic_DNA"/>
</dbReference>
<evidence type="ECO:0000313" key="14">
    <source>
        <dbReference type="Proteomes" id="UP001459277"/>
    </source>
</evidence>
<evidence type="ECO:0000256" key="8">
    <source>
        <dbReference type="SAM" id="MobiDB-lite"/>
    </source>
</evidence>